<organism evidence="1 2">
    <name type="scientific">Microbulbifer echini</name>
    <dbReference type="NCBI Taxonomy" id="1529067"/>
    <lineage>
        <taxon>Bacteria</taxon>
        <taxon>Pseudomonadati</taxon>
        <taxon>Pseudomonadota</taxon>
        <taxon>Gammaproteobacteria</taxon>
        <taxon>Cellvibrionales</taxon>
        <taxon>Microbulbiferaceae</taxon>
        <taxon>Microbulbifer</taxon>
    </lineage>
</organism>
<accession>A0ABV4NM57</accession>
<protein>
    <submittedName>
        <fullName evidence="1">Uncharacterized protein</fullName>
    </submittedName>
</protein>
<dbReference type="EMBL" id="JBGMEL010000004">
    <property type="protein sequence ID" value="MFA0789926.1"/>
    <property type="molecule type" value="Genomic_DNA"/>
</dbReference>
<evidence type="ECO:0000313" key="1">
    <source>
        <dbReference type="EMBL" id="MFA0789926.1"/>
    </source>
</evidence>
<dbReference type="Proteomes" id="UP001569414">
    <property type="component" value="Unassembled WGS sequence"/>
</dbReference>
<dbReference type="RefSeq" id="WP_371842839.1">
    <property type="nucleotide sequence ID" value="NZ_JBGMEL010000004.1"/>
</dbReference>
<name>A0ABV4NM57_9GAMM</name>
<keyword evidence="2" id="KW-1185">Reference proteome</keyword>
<comment type="caution">
    <text evidence="1">The sequence shown here is derived from an EMBL/GenBank/DDBJ whole genome shotgun (WGS) entry which is preliminary data.</text>
</comment>
<gene>
    <name evidence="1" type="ORF">ACCI51_05160</name>
</gene>
<sequence length="96" mass="11118">MKNRPDHFEPPYPSWELNLPLAIWYVQCQVALQMPSGKRDDLLFSRLAKALSLAEGLLHYERAGYVDPQDAYNDIAIAYWSCEDTMNKWLLKGLSE</sequence>
<evidence type="ECO:0000313" key="2">
    <source>
        <dbReference type="Proteomes" id="UP001569414"/>
    </source>
</evidence>
<reference evidence="1 2" key="1">
    <citation type="submission" date="2024-08" db="EMBL/GenBank/DDBJ databases">
        <authorList>
            <person name="Ishaq N."/>
        </authorList>
    </citation>
    <scope>NUCLEOTIDE SEQUENCE [LARGE SCALE GENOMIC DNA]</scope>
    <source>
        <strain evidence="1 2">JCM 30400</strain>
    </source>
</reference>
<proteinExistence type="predicted"/>